<organism evidence="1 2">
    <name type="scientific">Trema orientale</name>
    <name type="common">Charcoal tree</name>
    <name type="synonym">Celtis orientalis</name>
    <dbReference type="NCBI Taxonomy" id="63057"/>
    <lineage>
        <taxon>Eukaryota</taxon>
        <taxon>Viridiplantae</taxon>
        <taxon>Streptophyta</taxon>
        <taxon>Embryophyta</taxon>
        <taxon>Tracheophyta</taxon>
        <taxon>Spermatophyta</taxon>
        <taxon>Magnoliopsida</taxon>
        <taxon>eudicotyledons</taxon>
        <taxon>Gunneridae</taxon>
        <taxon>Pentapetalae</taxon>
        <taxon>rosids</taxon>
        <taxon>fabids</taxon>
        <taxon>Rosales</taxon>
        <taxon>Cannabaceae</taxon>
        <taxon>Trema</taxon>
    </lineage>
</organism>
<sequence length="122" mass="14879">MVELRVPMPYRDPWKCENQRHPTLIHGYENVVTLLITLILYSNGKSYIYYTHKDHKRSNSDQPRCHQQFEFAKFIHFFHMECTNRIRQKETKFLMSISKLWAIQMNQEEIITMPYSIQDRLL</sequence>
<name>A0A2P5BB46_TREOI</name>
<dbReference type="InParanoid" id="A0A2P5BB46"/>
<proteinExistence type="predicted"/>
<dbReference type="EMBL" id="JXTC01000562">
    <property type="protein sequence ID" value="PON46007.1"/>
    <property type="molecule type" value="Genomic_DNA"/>
</dbReference>
<evidence type="ECO:0000313" key="1">
    <source>
        <dbReference type="EMBL" id="PON46007.1"/>
    </source>
</evidence>
<dbReference type="AlphaFoldDB" id="A0A2P5BB46"/>
<gene>
    <name evidence="1" type="ORF">TorRG33x02_327220</name>
</gene>
<comment type="caution">
    <text evidence="1">The sequence shown here is derived from an EMBL/GenBank/DDBJ whole genome shotgun (WGS) entry which is preliminary data.</text>
</comment>
<dbReference type="Proteomes" id="UP000237000">
    <property type="component" value="Unassembled WGS sequence"/>
</dbReference>
<evidence type="ECO:0000313" key="2">
    <source>
        <dbReference type="Proteomes" id="UP000237000"/>
    </source>
</evidence>
<reference evidence="2" key="1">
    <citation type="submission" date="2016-06" db="EMBL/GenBank/DDBJ databases">
        <title>Parallel loss of symbiosis genes in relatives of nitrogen-fixing non-legume Parasponia.</title>
        <authorList>
            <person name="Van Velzen R."/>
            <person name="Holmer R."/>
            <person name="Bu F."/>
            <person name="Rutten L."/>
            <person name="Van Zeijl A."/>
            <person name="Liu W."/>
            <person name="Santuari L."/>
            <person name="Cao Q."/>
            <person name="Sharma T."/>
            <person name="Shen D."/>
            <person name="Roswanjaya Y."/>
            <person name="Wardhani T."/>
            <person name="Kalhor M.S."/>
            <person name="Jansen J."/>
            <person name="Van den Hoogen J."/>
            <person name="Gungor B."/>
            <person name="Hartog M."/>
            <person name="Hontelez J."/>
            <person name="Verver J."/>
            <person name="Yang W.-C."/>
            <person name="Schijlen E."/>
            <person name="Repin R."/>
            <person name="Schilthuizen M."/>
            <person name="Schranz E."/>
            <person name="Heidstra R."/>
            <person name="Miyata K."/>
            <person name="Fedorova E."/>
            <person name="Kohlen W."/>
            <person name="Bisseling T."/>
            <person name="Smit S."/>
            <person name="Geurts R."/>
        </authorList>
    </citation>
    <scope>NUCLEOTIDE SEQUENCE [LARGE SCALE GENOMIC DNA]</scope>
    <source>
        <strain evidence="2">cv. RG33-2</strain>
    </source>
</reference>
<protein>
    <submittedName>
        <fullName evidence="1">Uncharacterized protein</fullName>
    </submittedName>
</protein>
<accession>A0A2P5BB46</accession>
<keyword evidence="2" id="KW-1185">Reference proteome</keyword>